<proteinExistence type="predicted"/>
<evidence type="ECO:0000313" key="2">
    <source>
        <dbReference type="Proteomes" id="UP000183200"/>
    </source>
</evidence>
<dbReference type="AlphaFoldDB" id="A0A1H0EF46"/>
<keyword evidence="2" id="KW-1185">Reference proteome</keyword>
<accession>A0A1H0EF46</accession>
<keyword evidence="1" id="KW-0449">Lipoprotein</keyword>
<dbReference type="Gene3D" id="1.25.40.390">
    <property type="match status" value="1"/>
</dbReference>
<dbReference type="SUPFAM" id="SSF48452">
    <property type="entry name" value="TPR-like"/>
    <property type="match status" value="1"/>
</dbReference>
<protein>
    <submittedName>
        <fullName evidence="1">Susd and RagB outer membrane lipoprotein</fullName>
    </submittedName>
</protein>
<dbReference type="Proteomes" id="UP000183200">
    <property type="component" value="Unassembled WGS sequence"/>
</dbReference>
<gene>
    <name evidence="1" type="ORF">SAMN05421820_109272</name>
</gene>
<reference evidence="2" key="1">
    <citation type="submission" date="2016-10" db="EMBL/GenBank/DDBJ databases">
        <authorList>
            <person name="Varghese N."/>
            <person name="Submissions S."/>
        </authorList>
    </citation>
    <scope>NUCLEOTIDE SEQUENCE [LARGE SCALE GENOMIC DNA]</scope>
    <source>
        <strain evidence="2">DSM 19110</strain>
    </source>
</reference>
<dbReference type="PROSITE" id="PS51257">
    <property type="entry name" value="PROKAR_LIPOPROTEIN"/>
    <property type="match status" value="1"/>
</dbReference>
<dbReference type="OrthoDB" id="9766256at2"/>
<dbReference type="EMBL" id="FNGY01000009">
    <property type="protein sequence ID" value="SDN81117.1"/>
    <property type="molecule type" value="Genomic_DNA"/>
</dbReference>
<sequence>MIFDNIKKTGLSLIMATVVLSSCSEKVMDEINQNKNNPNDVAARFLIPQVITASAFSVTGSDYAFYASVYMESQAGVNGQMFNAEMRNSEPYSATTYNNSWNSTYTNLLNLKAVLTKCAVGGSEAGNFQTLGVAQILTAYNLAIQTDLMGDIPWTEFGSPGVIFQPKIDKQEAIYKEIMNFLDEAIVNLGKPTTFAPLGSNDLLYKGDSNSWIKFAYGLKARYKMRLSLKAPKYQEVIDDLNKSFTKADEQAAYKFNGTTSFNPFFRLNRDRQGVLASSKSLHDKLVARNDPRDAKYFAVNPSNGKKELEFAPNGSPVDILGRYGISGLLSATAPVHLFSFHELQFLKAEAYARLSNIPAAETALKTGIAAAFVKVGLTATAADTYYTASVKPLFDANPTKEIVLQKYLSFYEDEAVESYSDYRRLRAMGNKDFIPLANTSDFPLRFTYGNSDVTTNNNVKEAYGDGRYVNTENVWWAGGTR</sequence>
<organism evidence="1 2">
    <name type="scientific">Pedobacter steynii</name>
    <dbReference type="NCBI Taxonomy" id="430522"/>
    <lineage>
        <taxon>Bacteria</taxon>
        <taxon>Pseudomonadati</taxon>
        <taxon>Bacteroidota</taxon>
        <taxon>Sphingobacteriia</taxon>
        <taxon>Sphingobacteriales</taxon>
        <taxon>Sphingobacteriaceae</taxon>
        <taxon>Pedobacter</taxon>
    </lineage>
</organism>
<dbReference type="RefSeq" id="WP_074611495.1">
    <property type="nucleotide sequence ID" value="NZ_FNGY01000009.1"/>
</dbReference>
<name>A0A1H0EF46_9SPHI</name>
<evidence type="ECO:0000313" key="1">
    <source>
        <dbReference type="EMBL" id="SDN81117.1"/>
    </source>
</evidence>
<dbReference type="InterPro" id="IPR041662">
    <property type="entry name" value="SusD-like_2"/>
</dbReference>
<dbReference type="InterPro" id="IPR011990">
    <property type="entry name" value="TPR-like_helical_dom_sf"/>
</dbReference>
<dbReference type="Pfam" id="PF12771">
    <property type="entry name" value="SusD-like_2"/>
    <property type="match status" value="1"/>
</dbReference>